<dbReference type="OrthoDB" id="5422807at2"/>
<gene>
    <name evidence="1" type="ORF">dsmv_3666</name>
</gene>
<dbReference type="STRING" id="897.B2D07_18660"/>
<dbReference type="Pfam" id="PF11211">
    <property type="entry name" value="DUF2997"/>
    <property type="match status" value="1"/>
</dbReference>
<protein>
    <recommendedName>
        <fullName evidence="3">DUF2997 domain-containing protein</fullName>
    </recommendedName>
</protein>
<dbReference type="InterPro" id="IPR021375">
    <property type="entry name" value="DUF2997"/>
</dbReference>
<sequence length="67" mass="7793">MKEIVIDISDDGEIRLETRGFKGKACIAETEFLKNLLGHEIHRQLVPAYYQHEHQKKALRKYLPLCG</sequence>
<dbReference type="AlphaFoldDB" id="S7UF56"/>
<evidence type="ECO:0008006" key="3">
    <source>
        <dbReference type="Google" id="ProtNLM"/>
    </source>
</evidence>
<accession>S7UF56</accession>
<dbReference type="RefSeq" id="WP_020878834.1">
    <property type="nucleotide sequence ID" value="NZ_ATHJ01000144.1"/>
</dbReference>
<name>S7UF56_DESML</name>
<dbReference type="Proteomes" id="UP000014977">
    <property type="component" value="Unassembled WGS sequence"/>
</dbReference>
<evidence type="ECO:0000313" key="2">
    <source>
        <dbReference type="Proteomes" id="UP000014977"/>
    </source>
</evidence>
<reference evidence="1 2" key="1">
    <citation type="journal article" date="2013" name="Genome Announc.">
        <title>Draft genome sequences for three mercury-methylating, sulfate-reducing bacteria.</title>
        <authorList>
            <person name="Brown S.D."/>
            <person name="Hurt R.A.Jr."/>
            <person name="Gilmour C.C."/>
            <person name="Elias D.A."/>
        </authorList>
    </citation>
    <scope>NUCLEOTIDE SEQUENCE [LARGE SCALE GENOMIC DNA]</scope>
    <source>
        <strain evidence="1 2">DSM 2059</strain>
    </source>
</reference>
<keyword evidence="2" id="KW-1185">Reference proteome</keyword>
<proteinExistence type="predicted"/>
<comment type="caution">
    <text evidence="1">The sequence shown here is derived from an EMBL/GenBank/DDBJ whole genome shotgun (WGS) entry which is preliminary data.</text>
</comment>
<organism evidence="1 2">
    <name type="scientific">Desulfococcus multivorans DSM 2059</name>
    <dbReference type="NCBI Taxonomy" id="1121405"/>
    <lineage>
        <taxon>Bacteria</taxon>
        <taxon>Pseudomonadati</taxon>
        <taxon>Thermodesulfobacteriota</taxon>
        <taxon>Desulfobacteria</taxon>
        <taxon>Desulfobacterales</taxon>
        <taxon>Desulfococcaceae</taxon>
        <taxon>Desulfococcus</taxon>
    </lineage>
</organism>
<dbReference type="EMBL" id="ATHJ01000144">
    <property type="protein sequence ID" value="EPR32449.1"/>
    <property type="molecule type" value="Genomic_DNA"/>
</dbReference>
<evidence type="ECO:0000313" key="1">
    <source>
        <dbReference type="EMBL" id="EPR32449.1"/>
    </source>
</evidence>